<dbReference type="Pfam" id="PF01545">
    <property type="entry name" value="Cation_efflux"/>
    <property type="match status" value="1"/>
</dbReference>
<evidence type="ECO:0000259" key="9">
    <source>
        <dbReference type="Pfam" id="PF16916"/>
    </source>
</evidence>
<evidence type="ECO:0000313" key="11">
    <source>
        <dbReference type="Proteomes" id="UP000591948"/>
    </source>
</evidence>
<dbReference type="NCBIfam" id="TIGR01297">
    <property type="entry name" value="CDF"/>
    <property type="match status" value="1"/>
</dbReference>
<evidence type="ECO:0000256" key="1">
    <source>
        <dbReference type="ARBA" id="ARBA00004141"/>
    </source>
</evidence>
<feature type="transmembrane region" description="Helical" evidence="7">
    <location>
        <begin position="107"/>
        <end position="132"/>
    </location>
</feature>
<feature type="transmembrane region" description="Helical" evidence="7">
    <location>
        <begin position="184"/>
        <end position="201"/>
    </location>
</feature>
<accession>A0A6V8P608</accession>
<dbReference type="GO" id="GO:0008324">
    <property type="term" value="F:monoatomic cation transmembrane transporter activity"/>
    <property type="evidence" value="ECO:0007669"/>
    <property type="project" value="InterPro"/>
</dbReference>
<evidence type="ECO:0000256" key="7">
    <source>
        <dbReference type="SAM" id="Phobius"/>
    </source>
</evidence>
<feature type="transmembrane region" description="Helical" evidence="7">
    <location>
        <begin position="83"/>
        <end position="101"/>
    </location>
</feature>
<dbReference type="InterPro" id="IPR058533">
    <property type="entry name" value="Cation_efflux_TM"/>
</dbReference>
<gene>
    <name evidence="10" type="ORF">HKBW3S33_01163</name>
</gene>
<evidence type="ECO:0000259" key="8">
    <source>
        <dbReference type="Pfam" id="PF01545"/>
    </source>
</evidence>
<proteinExistence type="inferred from homology"/>
<dbReference type="InterPro" id="IPR002524">
    <property type="entry name" value="Cation_efflux"/>
</dbReference>
<comment type="similarity">
    <text evidence="2">Belongs to the cation diffusion facilitator (CDF) transporter (TC 2.A.4) family.</text>
</comment>
<reference evidence="10 11" key="1">
    <citation type="journal article" date="2020" name="Front. Microbiol.">
        <title>Single-cell genomics of novel Actinobacteria with the Wood-Ljungdahl pathway discovered in a serpentinizing system.</title>
        <authorList>
            <person name="Merino N."/>
            <person name="Kawai M."/>
            <person name="Boyd E.S."/>
            <person name="Colman D.R."/>
            <person name="McGlynn S.E."/>
            <person name="Nealson K.H."/>
            <person name="Kurokawa K."/>
            <person name="Hongoh Y."/>
        </authorList>
    </citation>
    <scope>NUCLEOTIDE SEQUENCE [LARGE SCALE GENOMIC DNA]</scope>
    <source>
        <strain evidence="10 11">S33</strain>
    </source>
</reference>
<evidence type="ECO:0000256" key="5">
    <source>
        <dbReference type="ARBA" id="ARBA00022989"/>
    </source>
</evidence>
<dbReference type="SUPFAM" id="SSF160240">
    <property type="entry name" value="Cation efflux protein cytoplasmic domain-like"/>
    <property type="match status" value="3"/>
</dbReference>
<organism evidence="10 11">
    <name type="scientific">Candidatus Hakubella thermalkaliphila</name>
    <dbReference type="NCBI Taxonomy" id="2754717"/>
    <lineage>
        <taxon>Bacteria</taxon>
        <taxon>Bacillati</taxon>
        <taxon>Actinomycetota</taxon>
        <taxon>Actinomycetota incertae sedis</taxon>
        <taxon>Candidatus Hakubellales</taxon>
        <taxon>Candidatus Hakubellaceae</taxon>
        <taxon>Candidatus Hakubella</taxon>
    </lineage>
</organism>
<dbReference type="GO" id="GO:0016020">
    <property type="term" value="C:membrane"/>
    <property type="evidence" value="ECO:0007669"/>
    <property type="project" value="UniProtKB-SubCell"/>
</dbReference>
<dbReference type="SUPFAM" id="SSF161111">
    <property type="entry name" value="Cation efflux protein transmembrane domain-like"/>
    <property type="match status" value="1"/>
</dbReference>
<sequence>MSTQKVMEKEKQRVALGSVIAAAFLTAAKLVIGLLTGSLGILSQAADSGLDLGAATITYFAVRVSDRPADQDHLYGHGKAESLSALIQAGLLLITCGWIIYEAVERLFFKTVAVQATLYAFVVMGISIIISVNRPVVLRRTAKKYGSQALEAGALNFSSDVLSSAVVILGLIMVRLGLPLADSLAALVVATLVVVASVRLGKRSADVLLDRAPREMVELVAAEVRAVDGVIDCPRVRLRRSGNRSFVDLNVNIDRAVGLERAHDVALEIERRICVKIPHADVMVHTEPTEGDEQLVDRIKVMAGRTPDILDVHNILAHEIEGKIYLDLHLTVTPLLTLGEAHKIADSLEETVRSEMENIAMVNTHIESNLHFLASGEDITSSSGSMVNLVKNVAREEAALKDCHEVTVRKVNDHLSLTLHCLFDENLVISEVHEASTRIEDRVKGAIPDVDAVLVHVEPS</sequence>
<comment type="subcellular location">
    <subcellularLocation>
        <location evidence="1">Membrane</location>
        <topology evidence="1">Multi-pass membrane protein</topology>
    </subcellularLocation>
</comment>
<feature type="domain" description="Cation efflux protein cytoplasmic" evidence="9">
    <location>
        <begin position="213"/>
        <end position="288"/>
    </location>
</feature>
<evidence type="ECO:0008006" key="12">
    <source>
        <dbReference type="Google" id="ProtNLM"/>
    </source>
</evidence>
<dbReference type="InterPro" id="IPR027470">
    <property type="entry name" value="Cation_efflux_CTD"/>
</dbReference>
<dbReference type="Proteomes" id="UP000591948">
    <property type="component" value="Unassembled WGS sequence"/>
</dbReference>
<evidence type="ECO:0000256" key="3">
    <source>
        <dbReference type="ARBA" id="ARBA00022448"/>
    </source>
</evidence>
<dbReference type="Gene3D" id="1.20.1510.10">
    <property type="entry name" value="Cation efflux protein transmembrane domain"/>
    <property type="match status" value="1"/>
</dbReference>
<dbReference type="AlphaFoldDB" id="A0A6V8P608"/>
<keyword evidence="6 7" id="KW-0472">Membrane</keyword>
<evidence type="ECO:0000256" key="4">
    <source>
        <dbReference type="ARBA" id="ARBA00022692"/>
    </source>
</evidence>
<feature type="transmembrane region" description="Helical" evidence="7">
    <location>
        <begin position="14"/>
        <end position="35"/>
    </location>
</feature>
<feature type="transmembrane region" description="Helical" evidence="7">
    <location>
        <begin position="41"/>
        <end position="62"/>
    </location>
</feature>
<dbReference type="EMBL" id="BLRY01000062">
    <property type="protein sequence ID" value="GFP27753.1"/>
    <property type="molecule type" value="Genomic_DNA"/>
</dbReference>
<keyword evidence="4 7" id="KW-0812">Transmembrane</keyword>
<feature type="domain" description="Cation efflux protein cytoplasmic" evidence="9">
    <location>
        <begin position="293"/>
        <end position="368"/>
    </location>
</feature>
<keyword evidence="11" id="KW-1185">Reference proteome</keyword>
<evidence type="ECO:0000256" key="6">
    <source>
        <dbReference type="ARBA" id="ARBA00023136"/>
    </source>
</evidence>
<keyword evidence="5 7" id="KW-1133">Transmembrane helix</keyword>
<feature type="domain" description="Cation efflux protein cytoplasmic" evidence="9">
    <location>
        <begin position="387"/>
        <end position="459"/>
    </location>
</feature>
<feature type="domain" description="Cation efflux protein transmembrane" evidence="8">
    <location>
        <begin position="18"/>
        <end position="209"/>
    </location>
</feature>
<keyword evidence="3" id="KW-0813">Transport</keyword>
<comment type="caution">
    <text evidence="10">The sequence shown here is derived from an EMBL/GenBank/DDBJ whole genome shotgun (WGS) entry which is preliminary data.</text>
</comment>
<dbReference type="PANTHER" id="PTHR43840">
    <property type="entry name" value="MITOCHONDRIAL METAL TRANSPORTER 1-RELATED"/>
    <property type="match status" value="1"/>
</dbReference>
<evidence type="ECO:0000313" key="10">
    <source>
        <dbReference type="EMBL" id="GFP27753.1"/>
    </source>
</evidence>
<dbReference type="InterPro" id="IPR036837">
    <property type="entry name" value="Cation_efflux_CTD_sf"/>
</dbReference>
<protein>
    <recommendedName>
        <fullName evidence="12">Ferrous-iron efflux pump FieF</fullName>
    </recommendedName>
</protein>
<feature type="transmembrane region" description="Helical" evidence="7">
    <location>
        <begin position="153"/>
        <end position="178"/>
    </location>
</feature>
<evidence type="ECO:0000256" key="2">
    <source>
        <dbReference type="ARBA" id="ARBA00008114"/>
    </source>
</evidence>
<dbReference type="InterPro" id="IPR027469">
    <property type="entry name" value="Cation_efflux_TMD_sf"/>
</dbReference>
<dbReference type="InterPro" id="IPR050291">
    <property type="entry name" value="CDF_Transporter"/>
</dbReference>
<name>A0A6V8P608_9ACTN</name>
<dbReference type="Gene3D" id="3.30.70.1350">
    <property type="entry name" value="Cation efflux protein, cytoplasmic domain"/>
    <property type="match status" value="3"/>
</dbReference>
<dbReference type="Pfam" id="PF16916">
    <property type="entry name" value="ZT_dimer"/>
    <property type="match status" value="3"/>
</dbReference>
<dbReference type="PANTHER" id="PTHR43840:SF15">
    <property type="entry name" value="MITOCHONDRIAL METAL TRANSPORTER 1-RELATED"/>
    <property type="match status" value="1"/>
</dbReference>